<dbReference type="Gene3D" id="3.40.50.880">
    <property type="match status" value="1"/>
</dbReference>
<evidence type="ECO:0000256" key="2">
    <source>
        <dbReference type="ARBA" id="ARBA00022573"/>
    </source>
</evidence>
<dbReference type="PROSITE" id="PS51274">
    <property type="entry name" value="GATASE_COBBQ"/>
    <property type="match status" value="1"/>
</dbReference>
<name>A0A2A6E7B4_TANFO</name>
<dbReference type="Gene3D" id="3.40.50.300">
    <property type="entry name" value="P-loop containing nucleotide triphosphate hydrolases"/>
    <property type="match status" value="2"/>
</dbReference>
<comment type="miscellaneous">
    <text evidence="8">The a and c carboxylates of cobyrinate are activated for nucleophilic attack via formation of a phosphorylated intermediate by ATP. CbiA catalyzes first the amidation of the c-carboxylate, and then that of the a-carboxylate.</text>
</comment>
<evidence type="ECO:0000256" key="8">
    <source>
        <dbReference type="HAMAP-Rule" id="MF_00027"/>
    </source>
</evidence>
<comment type="cofactor">
    <cofactor evidence="1 8">
        <name>Mg(2+)</name>
        <dbReference type="ChEBI" id="CHEBI:18420"/>
    </cofactor>
</comment>
<dbReference type="SUPFAM" id="SSF52317">
    <property type="entry name" value="Class I glutamine amidotransferase-like"/>
    <property type="match status" value="1"/>
</dbReference>
<accession>A0A2A6E7B4</accession>
<dbReference type="AlphaFoldDB" id="A0A2A6E7B4"/>
<feature type="site" description="Increases nucleophilicity of active site Cys" evidence="8">
    <location>
        <position position="421"/>
    </location>
</feature>
<dbReference type="NCBIfam" id="NF002204">
    <property type="entry name" value="PRK01077.1"/>
    <property type="match status" value="1"/>
</dbReference>
<comment type="pathway">
    <text evidence="8">Cofactor biosynthesis; adenosylcobalamin biosynthesis; cob(II)yrinate a,c-diamide from sirohydrochlorin (anaerobic route): step 10/10.</text>
</comment>
<keyword evidence="4 8" id="KW-0547">Nucleotide-binding</keyword>
<reference evidence="11 12" key="1">
    <citation type="submission" date="2017-09" db="EMBL/GenBank/DDBJ databases">
        <title>Phase variable restriction modification systems are present in the genome sequences of periodontal pathogens Prevotella intermedia, Tannerella forsythia and Porphyromonas gingivalis.</title>
        <authorList>
            <person name="Haigh R.D."/>
            <person name="Crawford L."/>
            <person name="Ralph J."/>
            <person name="Wanford J."/>
            <person name="Vartoukian S.R."/>
            <person name="Hijazib K."/>
            <person name="Wade W."/>
            <person name="Oggioni M.R."/>
        </authorList>
    </citation>
    <scope>NUCLEOTIDE SEQUENCE [LARGE SCALE GENOMIC DNA]</scope>
    <source>
        <strain evidence="11 12">WW11663</strain>
    </source>
</reference>
<dbReference type="PANTHER" id="PTHR43873">
    <property type="entry name" value="COBYRINATE A,C-DIAMIDE SYNTHASE"/>
    <property type="match status" value="1"/>
</dbReference>
<comment type="domain">
    <text evidence="8">Comprises of two domains. The C-terminal domain contains the binding site for glutamine and catalyzes the hydrolysis of this substrate to glutamate and ammonia. The N-terminal domain is anticipated to bind ATP and cobyrinate and catalyzes the ultimate synthesis of the diamide product. The ammonia produced via the glutaminase domain is probably translocated to the adjacent domain via a molecular tunnel, where it reacts with an activated intermediate.</text>
</comment>
<keyword evidence="2 8" id="KW-0169">Cobalamin biosynthesis</keyword>
<dbReference type="CDD" id="cd05388">
    <property type="entry name" value="CobB_N"/>
    <property type="match status" value="1"/>
</dbReference>
<dbReference type="UniPathway" id="UPA00148">
    <property type="reaction ID" value="UER00231"/>
</dbReference>
<evidence type="ECO:0000259" key="10">
    <source>
        <dbReference type="Pfam" id="PF07685"/>
    </source>
</evidence>
<dbReference type="InterPro" id="IPR004484">
    <property type="entry name" value="CbiA/CobB_synth"/>
</dbReference>
<evidence type="ECO:0000256" key="6">
    <source>
        <dbReference type="ARBA" id="ARBA00022842"/>
    </source>
</evidence>
<comment type="caution">
    <text evidence="11">The sequence shown here is derived from an EMBL/GenBank/DDBJ whole genome shotgun (WGS) entry which is preliminary data.</text>
</comment>
<dbReference type="InterPro" id="IPR027417">
    <property type="entry name" value="P-loop_NTPase"/>
</dbReference>
<keyword evidence="3 8" id="KW-0436">Ligase</keyword>
<keyword evidence="5 8" id="KW-0067">ATP-binding</keyword>
<dbReference type="EC" id="6.3.5.11" evidence="8"/>
<evidence type="ECO:0000256" key="5">
    <source>
        <dbReference type="ARBA" id="ARBA00022840"/>
    </source>
</evidence>
<dbReference type="NCBIfam" id="TIGR00379">
    <property type="entry name" value="cobB"/>
    <property type="match status" value="1"/>
</dbReference>
<evidence type="ECO:0000256" key="7">
    <source>
        <dbReference type="ARBA" id="ARBA00022962"/>
    </source>
</evidence>
<dbReference type="HAMAP" id="MF_00027">
    <property type="entry name" value="CobB_CbiA"/>
    <property type="match status" value="1"/>
</dbReference>
<dbReference type="InterPro" id="IPR029062">
    <property type="entry name" value="Class_I_gatase-like"/>
</dbReference>
<dbReference type="EMBL" id="NSLJ01000017">
    <property type="protein sequence ID" value="PDP43580.1"/>
    <property type="molecule type" value="Genomic_DNA"/>
</dbReference>
<keyword evidence="6 8" id="KW-0460">Magnesium</keyword>
<dbReference type="SUPFAM" id="SSF52540">
    <property type="entry name" value="P-loop containing nucleoside triphosphate hydrolases"/>
    <property type="match status" value="1"/>
</dbReference>
<evidence type="ECO:0000259" key="9">
    <source>
        <dbReference type="Pfam" id="PF01656"/>
    </source>
</evidence>
<sequence>MKSQLLIGATGSGCGKTTFTAGLLRLIKRRGMNVQPFKCGPDYIDPHYHKLSAGCESVNLDSWLASPAHVQYLYNRYAAPAEVCVVEGVMGLFDGYVKMHGSSAETARLLNIPVVLIVNARSVAYSVAPVIYGFKHFNPEVHIVGVVFNRTASATHASYLKEACADVGVECFGCLPRINDLEIPSRHLGLTTDASFQFEQLIEKTADAIAANVDIDRLLEVCRQAVLPEVTVIPPAQLPDRGLSIAVARDEAFTFTYKENIARLEQMGTVTYFSPIKDQTLPPADLVYLPGGYPEFYLNELSANRPMLEAIRSYVENGGKLLAECGGMMYLGRSITGMDGVNYPLVGVLVQEATMSGMRLHLGYRRFALNGTEWKGHEFHYSSIVGGDAIPFSIAQQYNVRDEKVDTPVYRYRNVIASYTHLYWGENDVMDLWKAEPAGP</sequence>
<dbReference type="InterPro" id="IPR011698">
    <property type="entry name" value="GATase_3"/>
</dbReference>
<dbReference type="RefSeq" id="WP_097531292.1">
    <property type="nucleotide sequence ID" value="NZ_NSLJ01000017.1"/>
</dbReference>
<dbReference type="Pfam" id="PF01656">
    <property type="entry name" value="CbiA"/>
    <property type="match status" value="1"/>
</dbReference>
<feature type="domain" description="CobB/CobQ-like glutamine amidotransferase" evidence="10">
    <location>
        <begin position="245"/>
        <end position="427"/>
    </location>
</feature>
<feature type="domain" description="CobQ/CobB/MinD/ParA nucleotide binding" evidence="9">
    <location>
        <begin position="7"/>
        <end position="188"/>
    </location>
</feature>
<dbReference type="Pfam" id="PF07685">
    <property type="entry name" value="GATase_3"/>
    <property type="match status" value="1"/>
</dbReference>
<dbReference type="GO" id="GO:0005524">
    <property type="term" value="F:ATP binding"/>
    <property type="evidence" value="ECO:0007669"/>
    <property type="project" value="UniProtKB-UniRule"/>
</dbReference>
<dbReference type="GO" id="GO:0042242">
    <property type="term" value="F:cobyrinic acid a,c-diamide synthase activity"/>
    <property type="evidence" value="ECO:0007669"/>
    <property type="project" value="UniProtKB-UniRule"/>
</dbReference>
<evidence type="ECO:0000256" key="3">
    <source>
        <dbReference type="ARBA" id="ARBA00022598"/>
    </source>
</evidence>
<evidence type="ECO:0000313" key="11">
    <source>
        <dbReference type="EMBL" id="PDP43580.1"/>
    </source>
</evidence>
<evidence type="ECO:0000313" key="12">
    <source>
        <dbReference type="Proteomes" id="UP000219259"/>
    </source>
</evidence>
<comment type="similarity">
    <text evidence="8">Belongs to the CobB/CbiA family.</text>
</comment>
<proteinExistence type="inferred from homology"/>
<protein>
    <recommendedName>
        <fullName evidence="8">Cobyrinate a,c-diamide synthase</fullName>
        <ecNumber evidence="8">6.3.5.11</ecNumber>
    </recommendedName>
    <alternativeName>
        <fullName evidence="8">Cobyrinic acid a,c-diamide synthetase</fullName>
    </alternativeName>
</protein>
<dbReference type="PANTHER" id="PTHR43873:SF1">
    <property type="entry name" value="COBYRINATE A,C-DIAMIDE SYNTHASE"/>
    <property type="match status" value="1"/>
</dbReference>
<dbReference type="GO" id="GO:0009236">
    <property type="term" value="P:cobalamin biosynthetic process"/>
    <property type="evidence" value="ECO:0007669"/>
    <property type="project" value="UniProtKB-UniRule"/>
</dbReference>
<gene>
    <name evidence="8" type="primary">cbiA</name>
    <name evidence="11" type="ORF">CLI86_07795</name>
</gene>
<evidence type="ECO:0000256" key="1">
    <source>
        <dbReference type="ARBA" id="ARBA00001946"/>
    </source>
</evidence>
<dbReference type="Proteomes" id="UP000219259">
    <property type="component" value="Unassembled WGS sequence"/>
</dbReference>
<dbReference type="InterPro" id="IPR002586">
    <property type="entry name" value="CobQ/CobB/MinD/ParA_Nub-bd_dom"/>
</dbReference>
<organism evidence="11 12">
    <name type="scientific">Tannerella forsythia</name>
    <name type="common">Bacteroides forsythus</name>
    <dbReference type="NCBI Taxonomy" id="28112"/>
    <lineage>
        <taxon>Bacteria</taxon>
        <taxon>Pseudomonadati</taxon>
        <taxon>Bacteroidota</taxon>
        <taxon>Bacteroidia</taxon>
        <taxon>Bacteroidales</taxon>
        <taxon>Tannerellaceae</taxon>
        <taxon>Tannerella</taxon>
    </lineage>
</organism>
<comment type="function">
    <text evidence="8">Catalyzes the ATP-dependent amidation of the two carboxylate groups at positions a and c of cobyrinate, using either L-glutamine or ammonia as the nitrogen source.</text>
</comment>
<feature type="active site" description="Nucleophile" evidence="8">
    <location>
        <position position="325"/>
    </location>
</feature>
<dbReference type="CDD" id="cd03130">
    <property type="entry name" value="GATase1_CobB"/>
    <property type="match status" value="1"/>
</dbReference>
<comment type="catalytic activity">
    <reaction evidence="8">
        <text>cob(II)yrinate + 2 L-glutamine + 2 ATP + 2 H2O = cob(II)yrinate a,c diamide + 2 L-glutamate + 2 ADP + 2 phosphate + 2 H(+)</text>
        <dbReference type="Rhea" id="RHEA:26289"/>
        <dbReference type="ChEBI" id="CHEBI:15377"/>
        <dbReference type="ChEBI" id="CHEBI:15378"/>
        <dbReference type="ChEBI" id="CHEBI:29985"/>
        <dbReference type="ChEBI" id="CHEBI:30616"/>
        <dbReference type="ChEBI" id="CHEBI:43474"/>
        <dbReference type="ChEBI" id="CHEBI:58359"/>
        <dbReference type="ChEBI" id="CHEBI:58537"/>
        <dbReference type="ChEBI" id="CHEBI:58894"/>
        <dbReference type="ChEBI" id="CHEBI:456216"/>
        <dbReference type="EC" id="6.3.5.11"/>
    </reaction>
</comment>
<evidence type="ECO:0000256" key="4">
    <source>
        <dbReference type="ARBA" id="ARBA00022741"/>
    </source>
</evidence>
<keyword evidence="7 8" id="KW-0315">Glutamine amidotransferase</keyword>